<accession>A0AAW2YMV0</accession>
<keyword evidence="5" id="KW-1185">Reference proteome</keyword>
<keyword evidence="2" id="KW-0342">GTP-binding</keyword>
<evidence type="ECO:0000256" key="3">
    <source>
        <dbReference type="SAM" id="MobiDB-lite"/>
    </source>
</evidence>
<sequence length="254" mass="28422">MKARESWSNLTSTLSSRSLHSTKSTPSLTRSIQPVQSIGTLNLKLAVVGPENSGKSQIIKRYVEGTFDVDYDATIEDQYSKCGFFDVQRIIPSDSPDGRHDVICRLDIADTSGNIAINMIDEHIANADGFMFVYDRGDLESAVALINLYYRVVDVRGSDVPIVVVENKSDVGTLLVTLDSTSDPRSHIEKPHIRASAKMRENIDEAFEALVCEIVHHRYVVPFEKLGITDDARKNKRTSVQQQKIDRRRVTVRG</sequence>
<dbReference type="EMBL" id="JAOPGA020000353">
    <property type="protein sequence ID" value="KAL0478261.1"/>
    <property type="molecule type" value="Genomic_DNA"/>
</dbReference>
<dbReference type="Proteomes" id="UP001431209">
    <property type="component" value="Unassembled WGS sequence"/>
</dbReference>
<dbReference type="Gene3D" id="3.40.50.300">
    <property type="entry name" value="P-loop containing nucleotide triphosphate hydrolases"/>
    <property type="match status" value="1"/>
</dbReference>
<feature type="compositionally biased region" description="Basic and acidic residues" evidence="3">
    <location>
        <begin position="244"/>
        <end position="254"/>
    </location>
</feature>
<keyword evidence="1" id="KW-0547">Nucleotide-binding</keyword>
<dbReference type="GO" id="GO:0007165">
    <property type="term" value="P:signal transduction"/>
    <property type="evidence" value="ECO:0007669"/>
    <property type="project" value="InterPro"/>
</dbReference>
<comment type="caution">
    <text evidence="4">The sequence shown here is derived from an EMBL/GenBank/DDBJ whole genome shotgun (WGS) entry which is preliminary data.</text>
</comment>
<evidence type="ECO:0000313" key="5">
    <source>
        <dbReference type="Proteomes" id="UP001431209"/>
    </source>
</evidence>
<dbReference type="SMART" id="SM00173">
    <property type="entry name" value="RAS"/>
    <property type="match status" value="1"/>
</dbReference>
<dbReference type="GO" id="GO:0005525">
    <property type="term" value="F:GTP binding"/>
    <property type="evidence" value="ECO:0007669"/>
    <property type="project" value="UniProtKB-KW"/>
</dbReference>
<name>A0AAW2YMV0_9EUKA</name>
<dbReference type="GO" id="GO:0003924">
    <property type="term" value="F:GTPase activity"/>
    <property type="evidence" value="ECO:0007669"/>
    <property type="project" value="InterPro"/>
</dbReference>
<dbReference type="Pfam" id="PF00071">
    <property type="entry name" value="Ras"/>
    <property type="match status" value="1"/>
</dbReference>
<dbReference type="GO" id="GO:0016020">
    <property type="term" value="C:membrane"/>
    <property type="evidence" value="ECO:0007669"/>
    <property type="project" value="InterPro"/>
</dbReference>
<dbReference type="PROSITE" id="PS51419">
    <property type="entry name" value="RAB"/>
    <property type="match status" value="1"/>
</dbReference>
<dbReference type="SMART" id="SM00175">
    <property type="entry name" value="RAB"/>
    <property type="match status" value="1"/>
</dbReference>
<dbReference type="SUPFAM" id="SSF52540">
    <property type="entry name" value="P-loop containing nucleoside triphosphate hydrolases"/>
    <property type="match status" value="1"/>
</dbReference>
<protein>
    <submittedName>
        <fullName evidence="4">Ras GTPase</fullName>
    </submittedName>
</protein>
<dbReference type="PRINTS" id="PR00449">
    <property type="entry name" value="RASTRNSFRMNG"/>
</dbReference>
<feature type="region of interest" description="Disordered" evidence="3">
    <location>
        <begin position="234"/>
        <end position="254"/>
    </location>
</feature>
<reference evidence="4 5" key="1">
    <citation type="submission" date="2024-03" db="EMBL/GenBank/DDBJ databases">
        <title>The Acrasis kona genome and developmental transcriptomes reveal deep origins of eukaryotic multicellular pathways.</title>
        <authorList>
            <person name="Sheikh S."/>
            <person name="Fu C.-J."/>
            <person name="Brown M.W."/>
            <person name="Baldauf S.L."/>
        </authorList>
    </citation>
    <scope>NUCLEOTIDE SEQUENCE [LARGE SCALE GENOMIC DNA]</scope>
    <source>
        <strain evidence="4 5">ATCC MYA-3509</strain>
    </source>
</reference>
<evidence type="ECO:0000313" key="4">
    <source>
        <dbReference type="EMBL" id="KAL0478261.1"/>
    </source>
</evidence>
<evidence type="ECO:0000256" key="1">
    <source>
        <dbReference type="ARBA" id="ARBA00022741"/>
    </source>
</evidence>
<dbReference type="InterPro" id="IPR027417">
    <property type="entry name" value="P-loop_NTPase"/>
</dbReference>
<gene>
    <name evidence="4" type="ORF">AKO1_000368</name>
</gene>
<dbReference type="PROSITE" id="PS51421">
    <property type="entry name" value="RAS"/>
    <property type="match status" value="1"/>
</dbReference>
<proteinExistence type="predicted"/>
<organism evidence="4 5">
    <name type="scientific">Acrasis kona</name>
    <dbReference type="NCBI Taxonomy" id="1008807"/>
    <lineage>
        <taxon>Eukaryota</taxon>
        <taxon>Discoba</taxon>
        <taxon>Heterolobosea</taxon>
        <taxon>Tetramitia</taxon>
        <taxon>Eutetramitia</taxon>
        <taxon>Acrasidae</taxon>
        <taxon>Acrasis</taxon>
    </lineage>
</organism>
<dbReference type="AlphaFoldDB" id="A0AAW2YMV0"/>
<dbReference type="InterPro" id="IPR001806">
    <property type="entry name" value="Small_GTPase"/>
</dbReference>
<evidence type="ECO:0000256" key="2">
    <source>
        <dbReference type="ARBA" id="ARBA00023134"/>
    </source>
</evidence>
<dbReference type="InterPro" id="IPR020849">
    <property type="entry name" value="Small_GTPase_Ras-type"/>
</dbReference>
<dbReference type="PANTHER" id="PTHR24070">
    <property type="entry name" value="RAS, DI-RAS, AND RHEB FAMILY MEMBERS OF SMALL GTPASE SUPERFAMILY"/>
    <property type="match status" value="1"/>
</dbReference>